<dbReference type="GO" id="GO:0006281">
    <property type="term" value="P:DNA repair"/>
    <property type="evidence" value="ECO:0007669"/>
    <property type="project" value="TreeGrafter"/>
</dbReference>
<dbReference type="GO" id="GO:0005829">
    <property type="term" value="C:cytosol"/>
    <property type="evidence" value="ECO:0007669"/>
    <property type="project" value="TreeGrafter"/>
</dbReference>
<dbReference type="PANTHER" id="PTHR43434">
    <property type="entry name" value="PHOSPHOGLYCOLATE PHOSPHATASE"/>
    <property type="match status" value="1"/>
</dbReference>
<dbReference type="SFLD" id="SFLDS00003">
    <property type="entry name" value="Haloacid_Dehalogenase"/>
    <property type="match status" value="1"/>
</dbReference>
<keyword evidence="2" id="KW-1185">Reference proteome</keyword>
<dbReference type="AlphaFoldDB" id="A0A401IU14"/>
<dbReference type="SFLD" id="SFLDG01129">
    <property type="entry name" value="C1.5:_HAD__Beta-PGM__Phosphata"/>
    <property type="match status" value="1"/>
</dbReference>
<accession>A0A401IU14</accession>
<reference evidence="1 2" key="1">
    <citation type="journal article" date="2019" name="Int. J. Syst. Evol. Microbiol.">
        <title>Lactobacillus salitolerans sp. nov., a novel lactic acid bacterium isolated from spent mushroom substrates.</title>
        <authorList>
            <person name="Tohno M."/>
            <person name="Tanizawa Y."/>
            <person name="Kojima Y."/>
            <person name="Sakamoto M."/>
            <person name="Nakamura Y."/>
            <person name="Ohkuma M."/>
            <person name="Kobayashi H."/>
        </authorList>
    </citation>
    <scope>NUCLEOTIDE SEQUENCE [LARGE SCALE GENOMIC DNA]</scope>
    <source>
        <strain evidence="1 2">YK43</strain>
    </source>
</reference>
<comment type="caution">
    <text evidence="1">The sequence shown here is derived from an EMBL/GenBank/DDBJ whole genome shotgun (WGS) entry which is preliminary data.</text>
</comment>
<dbReference type="EMBL" id="BFFP01000023">
    <property type="protein sequence ID" value="GBG95006.1"/>
    <property type="molecule type" value="Genomic_DNA"/>
</dbReference>
<dbReference type="InterPro" id="IPR023198">
    <property type="entry name" value="PGP-like_dom2"/>
</dbReference>
<dbReference type="SUPFAM" id="SSF56784">
    <property type="entry name" value="HAD-like"/>
    <property type="match status" value="1"/>
</dbReference>
<gene>
    <name evidence="1" type="primary">gph</name>
    <name evidence="1" type="ORF">LFYK43_14650</name>
</gene>
<sequence length="215" mass="23994">MSYKNFFWDFDGTLYDTYQIMPLAYTKAWQAAGFEVNGKQAYEAMRLNSLGQAFKQQQEQFKLSSAQLKEVRQTYNEFEQKSLKQAQAFPGATTVLAAVAAGGGQNFLLTHRDQGAIDLLERDGLRQYFTGMITANDHFARKPAPDSLNYLLAQYQISPQTAIMVGDRSLDIEAAHRAGMAGALYDPDQLLVSQAIQAEISLNSSLELKKYVARA</sequence>
<name>A0A401IU14_9LACO</name>
<dbReference type="OrthoDB" id="9807630at2"/>
<organism evidence="1 2">
    <name type="scientific">Ligilactobacillus salitolerans</name>
    <dbReference type="NCBI Taxonomy" id="1808352"/>
    <lineage>
        <taxon>Bacteria</taxon>
        <taxon>Bacillati</taxon>
        <taxon>Bacillota</taxon>
        <taxon>Bacilli</taxon>
        <taxon>Lactobacillales</taxon>
        <taxon>Lactobacillaceae</taxon>
        <taxon>Ligilactobacillus</taxon>
    </lineage>
</organism>
<evidence type="ECO:0000313" key="1">
    <source>
        <dbReference type="EMBL" id="GBG95006.1"/>
    </source>
</evidence>
<dbReference type="InterPro" id="IPR041492">
    <property type="entry name" value="HAD_2"/>
</dbReference>
<dbReference type="InterPro" id="IPR050155">
    <property type="entry name" value="HAD-like_hydrolase_sf"/>
</dbReference>
<proteinExistence type="predicted"/>
<dbReference type="Gene3D" id="3.40.50.1000">
    <property type="entry name" value="HAD superfamily/HAD-like"/>
    <property type="match status" value="1"/>
</dbReference>
<dbReference type="InterPro" id="IPR023214">
    <property type="entry name" value="HAD_sf"/>
</dbReference>
<protein>
    <submittedName>
        <fullName evidence="1">Phosphoglycolate phosphatase haloacid dehalogenase hydrolase</fullName>
    </submittedName>
</protein>
<dbReference type="GO" id="GO:0008967">
    <property type="term" value="F:phosphoglycolate phosphatase activity"/>
    <property type="evidence" value="ECO:0007669"/>
    <property type="project" value="TreeGrafter"/>
</dbReference>
<dbReference type="InterPro" id="IPR036412">
    <property type="entry name" value="HAD-like_sf"/>
</dbReference>
<dbReference type="RefSeq" id="WP_124976931.1">
    <property type="nucleotide sequence ID" value="NZ_BFFP01000023.1"/>
</dbReference>
<dbReference type="Pfam" id="PF13419">
    <property type="entry name" value="HAD_2"/>
    <property type="match status" value="1"/>
</dbReference>
<evidence type="ECO:0000313" key="2">
    <source>
        <dbReference type="Proteomes" id="UP000286848"/>
    </source>
</evidence>
<dbReference type="Gene3D" id="1.10.150.240">
    <property type="entry name" value="Putative phosphatase, domain 2"/>
    <property type="match status" value="1"/>
</dbReference>
<keyword evidence="1" id="KW-0378">Hydrolase</keyword>
<dbReference type="PANTHER" id="PTHR43434:SF25">
    <property type="entry name" value="PHOSPHOGLYCOLATE PHOSPHATASE"/>
    <property type="match status" value="1"/>
</dbReference>
<dbReference type="Proteomes" id="UP000286848">
    <property type="component" value="Unassembled WGS sequence"/>
</dbReference>
<dbReference type="InterPro" id="IPR006439">
    <property type="entry name" value="HAD-SF_hydro_IA"/>
</dbReference>
<dbReference type="NCBIfam" id="TIGR01549">
    <property type="entry name" value="HAD-SF-IA-v1"/>
    <property type="match status" value="1"/>
</dbReference>